<evidence type="ECO:0000313" key="3">
    <source>
        <dbReference type="EMBL" id="RJT37559.1"/>
    </source>
</evidence>
<dbReference type="OrthoDB" id="9768183at2"/>
<sequence length="239" mass="25959">MIETMRFAFLQEPPFCFTDASGVLRGCDAMLAERVCQLLELETFSPVETEFAELLPGLASGRWEMTTGLFISDERQTLVDFTRPIWVLQDGLLVAKGNPRAFDGYRAVAKDHSALIGVISGQVQHQTALQNGVPPERISIFATQSEAADAVAAGVVHAYASVAMAHRGYLGRHPDAPLAVIDVPAAEKQPAAGAFALAKGNAALRQRIDSCLGDLLGNSWHREMMREYGFSDADIDRLL</sequence>
<dbReference type="InterPro" id="IPR001638">
    <property type="entry name" value="Solute-binding_3/MltF_N"/>
</dbReference>
<dbReference type="PANTHER" id="PTHR35936">
    <property type="entry name" value="MEMBRANE-BOUND LYTIC MUREIN TRANSGLYCOSYLASE F"/>
    <property type="match status" value="1"/>
</dbReference>
<proteinExistence type="predicted"/>
<dbReference type="SMART" id="SM00062">
    <property type="entry name" value="PBPb"/>
    <property type="match status" value="1"/>
</dbReference>
<comment type="caution">
    <text evidence="3">The sequence shown here is derived from an EMBL/GenBank/DDBJ whole genome shotgun (WGS) entry which is preliminary data.</text>
</comment>
<organism evidence="3 4">
    <name type="scientific">Mesorhizobium waimense</name>
    <dbReference type="NCBI Taxonomy" id="1300307"/>
    <lineage>
        <taxon>Bacteria</taxon>
        <taxon>Pseudomonadati</taxon>
        <taxon>Pseudomonadota</taxon>
        <taxon>Alphaproteobacteria</taxon>
        <taxon>Hyphomicrobiales</taxon>
        <taxon>Phyllobacteriaceae</taxon>
        <taxon>Mesorhizobium</taxon>
    </lineage>
</organism>
<dbReference type="EMBL" id="QZWZ01000013">
    <property type="protein sequence ID" value="RJT37559.1"/>
    <property type="molecule type" value="Genomic_DNA"/>
</dbReference>
<dbReference type="Proteomes" id="UP000272706">
    <property type="component" value="Unassembled WGS sequence"/>
</dbReference>
<dbReference type="Pfam" id="PF00497">
    <property type="entry name" value="SBP_bac_3"/>
    <property type="match status" value="1"/>
</dbReference>
<gene>
    <name evidence="3" type="ORF">D3227_18210</name>
</gene>
<reference evidence="3 4" key="1">
    <citation type="submission" date="2018-09" db="EMBL/GenBank/DDBJ databases">
        <title>Mesorhizobium carmichaelinearum sp. nov. isolated from Carmichaelinea spp. root nodules in New Zealand.</title>
        <authorList>
            <person name="De Meyer S.E."/>
        </authorList>
    </citation>
    <scope>NUCLEOTIDE SEQUENCE [LARGE SCALE GENOMIC DNA]</scope>
    <source>
        <strain evidence="3 4">ICMP19557</strain>
    </source>
</reference>
<protein>
    <submittedName>
        <fullName evidence="3">ABC transporter substrate-binding protein</fullName>
    </submittedName>
</protein>
<name>A0A3A5KNK9_9HYPH</name>
<keyword evidence="1" id="KW-0732">Signal</keyword>
<accession>A0A3A5KNK9</accession>
<feature type="domain" description="Solute-binding protein family 3/N-terminal" evidence="2">
    <location>
        <begin position="4"/>
        <end position="232"/>
    </location>
</feature>
<dbReference type="SUPFAM" id="SSF53850">
    <property type="entry name" value="Periplasmic binding protein-like II"/>
    <property type="match status" value="1"/>
</dbReference>
<evidence type="ECO:0000259" key="2">
    <source>
        <dbReference type="SMART" id="SM00062"/>
    </source>
</evidence>
<dbReference type="Gene3D" id="3.40.190.10">
    <property type="entry name" value="Periplasmic binding protein-like II"/>
    <property type="match status" value="2"/>
</dbReference>
<dbReference type="PANTHER" id="PTHR35936:SF19">
    <property type="entry name" value="AMINO-ACID-BINDING PROTEIN YXEM-RELATED"/>
    <property type="match status" value="1"/>
</dbReference>
<evidence type="ECO:0000313" key="4">
    <source>
        <dbReference type="Proteomes" id="UP000272706"/>
    </source>
</evidence>
<dbReference type="AlphaFoldDB" id="A0A3A5KNK9"/>
<evidence type="ECO:0000256" key="1">
    <source>
        <dbReference type="ARBA" id="ARBA00022729"/>
    </source>
</evidence>
<keyword evidence="4" id="KW-1185">Reference proteome</keyword>